<comment type="similarity">
    <text evidence="1">Belongs to the glycosyltransferase group 1 family. Glycosyltransferase 4 subfamily.</text>
</comment>
<evidence type="ECO:0000256" key="3">
    <source>
        <dbReference type="ARBA" id="ARBA00022679"/>
    </source>
</evidence>
<evidence type="ECO:0000259" key="5">
    <source>
        <dbReference type="Pfam" id="PF13439"/>
    </source>
</evidence>
<evidence type="ECO:0000256" key="1">
    <source>
        <dbReference type="ARBA" id="ARBA00009481"/>
    </source>
</evidence>
<accession>A0AAE4AT48</accession>
<dbReference type="Pfam" id="PF00534">
    <property type="entry name" value="Glycos_transf_1"/>
    <property type="match status" value="1"/>
</dbReference>
<feature type="domain" description="Glycosyltransferase subfamily 4-like N-terminal" evidence="5">
    <location>
        <begin position="16"/>
        <end position="169"/>
    </location>
</feature>
<sequence>MPSPTILQIVPELETGGAERTAVDVAERIVAEGWRAIVLSEGGRLVDELKSTGAEYREFPAKTKNPWRMWRNAAAIADLIEAEGVDIVHARSRAPAWSALIAARRTGRPFVTTYHGAYNQKSRLKGYYNSVMARGDVVIANSGYTADLIRSRHDVGDRRIVVIHRGTDMRAFQDPSVADRAEALRTEWAVPAGKRVILQLARLTGWKGQRVTIDALARLSERDDWVGVLAGDAQGREAYLNDLRTRIRDHGLEGRVLLPGHCTDVPAAMAFADTVVVASTEPEAFGRAAVEAQIAGRPVVVSDLGAVTETVLAPPAVGEDARTGWKVPPGDPQALAAALEEVLNLDPDRRASLAERARSHVATRFSLEAMTERTLDVYRGLLAER</sequence>
<keyword evidence="3" id="KW-0808">Transferase</keyword>
<reference evidence="6" key="1">
    <citation type="submission" date="2023-07" db="EMBL/GenBank/DDBJ databases">
        <title>Genomic Encyclopedia of Type Strains, Phase IV (KMG-IV): sequencing the most valuable type-strain genomes for metagenomic binning, comparative biology and taxonomic classification.</title>
        <authorList>
            <person name="Goeker M."/>
        </authorList>
    </citation>
    <scope>NUCLEOTIDE SEQUENCE</scope>
    <source>
        <strain evidence="6">DSM 21202</strain>
    </source>
</reference>
<evidence type="ECO:0000259" key="4">
    <source>
        <dbReference type="Pfam" id="PF00534"/>
    </source>
</evidence>
<keyword evidence="2" id="KW-0328">Glycosyltransferase</keyword>
<dbReference type="Gene3D" id="3.40.50.2000">
    <property type="entry name" value="Glycogen Phosphorylase B"/>
    <property type="match status" value="2"/>
</dbReference>
<dbReference type="GO" id="GO:0016757">
    <property type="term" value="F:glycosyltransferase activity"/>
    <property type="evidence" value="ECO:0007669"/>
    <property type="project" value="UniProtKB-KW"/>
</dbReference>
<proteinExistence type="inferred from homology"/>
<evidence type="ECO:0000313" key="7">
    <source>
        <dbReference type="Proteomes" id="UP001229244"/>
    </source>
</evidence>
<dbReference type="InterPro" id="IPR001296">
    <property type="entry name" value="Glyco_trans_1"/>
</dbReference>
<organism evidence="6 7">
    <name type="scientific">Amorphus orientalis</name>
    <dbReference type="NCBI Taxonomy" id="649198"/>
    <lineage>
        <taxon>Bacteria</taxon>
        <taxon>Pseudomonadati</taxon>
        <taxon>Pseudomonadota</taxon>
        <taxon>Alphaproteobacteria</taxon>
        <taxon>Hyphomicrobiales</taxon>
        <taxon>Amorphaceae</taxon>
        <taxon>Amorphus</taxon>
    </lineage>
</organism>
<dbReference type="PANTHER" id="PTHR12526:SF640">
    <property type="entry name" value="COLANIC ACID BIOSYNTHESIS GLYCOSYLTRANSFERASE WCAL-RELATED"/>
    <property type="match status" value="1"/>
</dbReference>
<dbReference type="SUPFAM" id="SSF53756">
    <property type="entry name" value="UDP-Glycosyltransferase/glycogen phosphorylase"/>
    <property type="match status" value="1"/>
</dbReference>
<dbReference type="Proteomes" id="UP001229244">
    <property type="component" value="Unassembled WGS sequence"/>
</dbReference>
<comment type="caution">
    <text evidence="6">The sequence shown here is derived from an EMBL/GenBank/DDBJ whole genome shotgun (WGS) entry which is preliminary data.</text>
</comment>
<name>A0AAE4AT48_9HYPH</name>
<evidence type="ECO:0000256" key="2">
    <source>
        <dbReference type="ARBA" id="ARBA00022676"/>
    </source>
</evidence>
<dbReference type="CDD" id="cd03819">
    <property type="entry name" value="GT4_WavL-like"/>
    <property type="match status" value="1"/>
</dbReference>
<gene>
    <name evidence="6" type="ORF">J2S73_001091</name>
</gene>
<dbReference type="InterPro" id="IPR028098">
    <property type="entry name" value="Glyco_trans_4-like_N"/>
</dbReference>
<protein>
    <submittedName>
        <fullName evidence="6">Glycosyltransferase involved in cell wall biosynthesis</fullName>
    </submittedName>
</protein>
<dbReference type="EMBL" id="JAUSUL010000001">
    <property type="protein sequence ID" value="MDQ0314654.1"/>
    <property type="molecule type" value="Genomic_DNA"/>
</dbReference>
<dbReference type="AlphaFoldDB" id="A0AAE4AT48"/>
<dbReference type="Pfam" id="PF13439">
    <property type="entry name" value="Glyco_transf_4"/>
    <property type="match status" value="1"/>
</dbReference>
<keyword evidence="7" id="KW-1185">Reference proteome</keyword>
<dbReference type="PANTHER" id="PTHR12526">
    <property type="entry name" value="GLYCOSYLTRANSFERASE"/>
    <property type="match status" value="1"/>
</dbReference>
<dbReference type="RefSeq" id="WP_306884440.1">
    <property type="nucleotide sequence ID" value="NZ_JAUSUL010000001.1"/>
</dbReference>
<evidence type="ECO:0000313" key="6">
    <source>
        <dbReference type="EMBL" id="MDQ0314654.1"/>
    </source>
</evidence>
<feature type="domain" description="Glycosyl transferase family 1" evidence="4">
    <location>
        <begin position="183"/>
        <end position="359"/>
    </location>
</feature>